<dbReference type="GO" id="GO:0006402">
    <property type="term" value="P:mRNA catabolic process"/>
    <property type="evidence" value="ECO:0007669"/>
    <property type="project" value="TreeGrafter"/>
</dbReference>
<dbReference type="Gene3D" id="2.30.30.110">
    <property type="match status" value="1"/>
</dbReference>
<gene>
    <name evidence="3" type="ORF">CBO05P1_271</name>
</gene>
<dbReference type="SUPFAM" id="SSF50118">
    <property type="entry name" value="Cell growth inhibitor/plasmid maintenance toxic component"/>
    <property type="match status" value="1"/>
</dbReference>
<dbReference type="AlphaFoldDB" id="A0A060N604"/>
<dbReference type="GO" id="GO:0003677">
    <property type="term" value="F:DNA binding"/>
    <property type="evidence" value="ECO:0007669"/>
    <property type="project" value="InterPro"/>
</dbReference>
<accession>A0A060N604</accession>
<dbReference type="Proteomes" id="UP000054164">
    <property type="component" value="Unassembled WGS sequence"/>
</dbReference>
<proteinExistence type="inferred from homology"/>
<dbReference type="InterPro" id="IPR003477">
    <property type="entry name" value="PemK-like"/>
</dbReference>
<dbReference type="GO" id="GO:0004521">
    <property type="term" value="F:RNA endonuclease activity"/>
    <property type="evidence" value="ECO:0007669"/>
    <property type="project" value="TreeGrafter"/>
</dbReference>
<evidence type="ECO:0000256" key="2">
    <source>
        <dbReference type="ARBA" id="ARBA00022649"/>
    </source>
</evidence>
<dbReference type="InterPro" id="IPR011067">
    <property type="entry name" value="Plasmid_toxin/cell-grow_inhib"/>
</dbReference>
<dbReference type="Pfam" id="PF02452">
    <property type="entry name" value="PemK_toxin"/>
    <property type="match status" value="1"/>
</dbReference>
<organism evidence="3">
    <name type="scientific">Clostridium botulinum B str. Osaka05</name>
    <dbReference type="NCBI Taxonomy" id="1407017"/>
    <lineage>
        <taxon>Bacteria</taxon>
        <taxon>Bacillati</taxon>
        <taxon>Bacillota</taxon>
        <taxon>Clostridia</taxon>
        <taxon>Eubacteriales</taxon>
        <taxon>Clostridiaceae</taxon>
        <taxon>Clostridium</taxon>
    </lineage>
</organism>
<dbReference type="HOGENOM" id="CLU_1394199_0_0_9"/>
<dbReference type="EMBL" id="BA000058">
    <property type="protein sequence ID" value="BAO04990.1"/>
    <property type="molecule type" value="Genomic_DNA"/>
</dbReference>
<dbReference type="GO" id="GO:0016075">
    <property type="term" value="P:rRNA catabolic process"/>
    <property type="evidence" value="ECO:0007669"/>
    <property type="project" value="TreeGrafter"/>
</dbReference>
<protein>
    <submittedName>
        <fullName evidence="3">Toxin-antitoxin system, toxin component, MazF family</fullName>
    </submittedName>
</protein>
<reference evidence="3" key="1">
    <citation type="submission" date="2013-10" db="EMBL/GenBank/DDBJ databases">
        <title>Draft genome sequence of Clostridium botulinum type B strain Osaka05.</title>
        <authorList>
            <person name="Sakaguchi Y."/>
            <person name="Hosomi K."/>
            <person name="Uchiyama J."/>
            <person name="Ogura Y."/>
            <person name="Sakaguchi M."/>
            <person name="Kohda T."/>
            <person name="Mukamoto M."/>
            <person name="Misawa N."/>
            <person name="Matsuzaki S."/>
            <person name="Hayashi T."/>
            <person name="Kozaki S."/>
        </authorList>
    </citation>
    <scope>NUCLEOTIDE SEQUENCE</scope>
    <source>
        <strain evidence="3">Osaka05</strain>
    </source>
</reference>
<sequence length="195" mass="22553">MLDNKRFMLTRGEIIKVDLGEPIGVKQGGIRPCVIVANDLCNRYSKGIHIIPFTSNLDKKRMKTHMFVRKSELNGLTKDSILLGEQITLISTMQILDVIGKLTDEQMDIVDEKLEIQLALKKADKRRIQKMVKNIKQLESYIERNEQQSNDLIKILKSNVVDFKDYCDEYKIDSSMYYKSKFNMINNYIQGSVAI</sequence>
<dbReference type="PANTHER" id="PTHR33988:SF2">
    <property type="entry name" value="ENDORIBONUCLEASE MAZF"/>
    <property type="match status" value="1"/>
</dbReference>
<evidence type="ECO:0000313" key="3">
    <source>
        <dbReference type="EMBL" id="BAO04990.1"/>
    </source>
</evidence>
<name>A0A060N604_CLOBO</name>
<dbReference type="PANTHER" id="PTHR33988">
    <property type="entry name" value="ENDORIBONUCLEASE MAZF-RELATED"/>
    <property type="match status" value="1"/>
</dbReference>
<comment type="similarity">
    <text evidence="1">Belongs to the PemK/MazF family.</text>
</comment>
<keyword evidence="2" id="KW-1277">Toxin-antitoxin system</keyword>
<dbReference type="RefSeq" id="WP_051394101.1">
    <property type="nucleotide sequence ID" value="NZ_BA000058.1"/>
</dbReference>
<evidence type="ECO:0000256" key="1">
    <source>
        <dbReference type="ARBA" id="ARBA00007521"/>
    </source>
</evidence>